<reference evidence="2 3" key="1">
    <citation type="submission" date="2020-09" db="EMBL/GenBank/DDBJ databases">
        <title>De no assembly of potato wild relative species, Solanum commersonii.</title>
        <authorList>
            <person name="Cho K."/>
        </authorList>
    </citation>
    <scope>NUCLEOTIDE SEQUENCE [LARGE SCALE GENOMIC DNA]</scope>
    <source>
        <strain evidence="2">LZ3.2</strain>
        <tissue evidence="2">Leaf</tissue>
    </source>
</reference>
<sequence length="153" mass="17505">MNTHEEQKDREGEQQENIAQKLNTDDEQDMNKVTIADRSHMLSSNLTKQDGEKKEIGRAVVGADKQQKVIENTIENLHISIASKEVLEDKEEGERDSNLQIVCKEVGISLKVISKNKRSNQEGTTIVLYQQGFRVRGWSKHDLNELQSLILKY</sequence>
<dbReference type="AlphaFoldDB" id="A0A9J5W6R7"/>
<protein>
    <submittedName>
        <fullName evidence="2">Uncharacterized protein</fullName>
    </submittedName>
</protein>
<proteinExistence type="predicted"/>
<keyword evidence="3" id="KW-1185">Reference proteome</keyword>
<evidence type="ECO:0000313" key="2">
    <source>
        <dbReference type="EMBL" id="KAG5571323.1"/>
    </source>
</evidence>
<name>A0A9J5W6R7_SOLCO</name>
<feature type="region of interest" description="Disordered" evidence="1">
    <location>
        <begin position="1"/>
        <end position="30"/>
    </location>
</feature>
<comment type="caution">
    <text evidence="2">The sequence shown here is derived from an EMBL/GenBank/DDBJ whole genome shotgun (WGS) entry which is preliminary data.</text>
</comment>
<dbReference type="EMBL" id="JACXVP010000012">
    <property type="protein sequence ID" value="KAG5571323.1"/>
    <property type="molecule type" value="Genomic_DNA"/>
</dbReference>
<gene>
    <name evidence="2" type="ORF">H5410_061089</name>
</gene>
<feature type="compositionally biased region" description="Basic and acidic residues" evidence="1">
    <location>
        <begin position="1"/>
        <end position="13"/>
    </location>
</feature>
<dbReference type="Proteomes" id="UP000824120">
    <property type="component" value="Chromosome 12"/>
</dbReference>
<evidence type="ECO:0000256" key="1">
    <source>
        <dbReference type="SAM" id="MobiDB-lite"/>
    </source>
</evidence>
<accession>A0A9J5W6R7</accession>
<organism evidence="2 3">
    <name type="scientific">Solanum commersonii</name>
    <name type="common">Commerson's wild potato</name>
    <name type="synonym">Commerson's nightshade</name>
    <dbReference type="NCBI Taxonomy" id="4109"/>
    <lineage>
        <taxon>Eukaryota</taxon>
        <taxon>Viridiplantae</taxon>
        <taxon>Streptophyta</taxon>
        <taxon>Embryophyta</taxon>
        <taxon>Tracheophyta</taxon>
        <taxon>Spermatophyta</taxon>
        <taxon>Magnoliopsida</taxon>
        <taxon>eudicotyledons</taxon>
        <taxon>Gunneridae</taxon>
        <taxon>Pentapetalae</taxon>
        <taxon>asterids</taxon>
        <taxon>lamiids</taxon>
        <taxon>Solanales</taxon>
        <taxon>Solanaceae</taxon>
        <taxon>Solanoideae</taxon>
        <taxon>Solaneae</taxon>
        <taxon>Solanum</taxon>
    </lineage>
</organism>
<evidence type="ECO:0000313" key="3">
    <source>
        <dbReference type="Proteomes" id="UP000824120"/>
    </source>
</evidence>